<comment type="catalytic activity">
    <reaction evidence="8 9">
        <text>tRNA(Met) + L-methionine + ATP = L-methionyl-tRNA(Met) + AMP + diphosphate</text>
        <dbReference type="Rhea" id="RHEA:13481"/>
        <dbReference type="Rhea" id="RHEA-COMP:9667"/>
        <dbReference type="Rhea" id="RHEA-COMP:9698"/>
        <dbReference type="ChEBI" id="CHEBI:30616"/>
        <dbReference type="ChEBI" id="CHEBI:33019"/>
        <dbReference type="ChEBI" id="CHEBI:57844"/>
        <dbReference type="ChEBI" id="CHEBI:78442"/>
        <dbReference type="ChEBI" id="CHEBI:78530"/>
        <dbReference type="ChEBI" id="CHEBI:456215"/>
        <dbReference type="EC" id="6.1.1.10"/>
    </reaction>
</comment>
<evidence type="ECO:0000256" key="5">
    <source>
        <dbReference type="ARBA" id="ARBA00022840"/>
    </source>
</evidence>
<dbReference type="HAMAP" id="MF_00098">
    <property type="entry name" value="Met_tRNA_synth_type1"/>
    <property type="match status" value="1"/>
</dbReference>
<dbReference type="RefSeq" id="WP_090089909.1">
    <property type="nucleotide sequence ID" value="NZ_FOMG01000007.1"/>
</dbReference>
<keyword evidence="9" id="KW-0963">Cytoplasm</keyword>
<dbReference type="OrthoDB" id="9810191at2"/>
<dbReference type="InterPro" id="IPR041872">
    <property type="entry name" value="Anticodon_Met"/>
</dbReference>
<feature type="binding site" evidence="9">
    <location>
        <position position="156"/>
    </location>
    <ligand>
        <name>Zn(2+)</name>
        <dbReference type="ChEBI" id="CHEBI:29105"/>
    </ligand>
</feature>
<dbReference type="Gene3D" id="1.10.730.10">
    <property type="entry name" value="Isoleucyl-tRNA Synthetase, Domain 1"/>
    <property type="match status" value="1"/>
</dbReference>
<evidence type="ECO:0000256" key="6">
    <source>
        <dbReference type="ARBA" id="ARBA00022917"/>
    </source>
</evidence>
<keyword evidence="5 9" id="KW-0067">ATP-binding</keyword>
<dbReference type="CDD" id="cd00814">
    <property type="entry name" value="MetRS_core"/>
    <property type="match status" value="1"/>
</dbReference>
<dbReference type="SUPFAM" id="SSF52374">
    <property type="entry name" value="Nucleotidylyl transferase"/>
    <property type="match status" value="1"/>
</dbReference>
<dbReference type="InterPro" id="IPR014758">
    <property type="entry name" value="Met-tRNA_synth"/>
</dbReference>
<dbReference type="GO" id="GO:0046872">
    <property type="term" value="F:metal ion binding"/>
    <property type="evidence" value="ECO:0007669"/>
    <property type="project" value="UniProtKB-KW"/>
</dbReference>
<dbReference type="EMBL" id="FOMG01000007">
    <property type="protein sequence ID" value="SFC68001.1"/>
    <property type="molecule type" value="Genomic_DNA"/>
</dbReference>
<evidence type="ECO:0000313" key="13">
    <source>
        <dbReference type="Proteomes" id="UP000199263"/>
    </source>
</evidence>
<feature type="binding site" evidence="9">
    <location>
        <position position="141"/>
    </location>
    <ligand>
        <name>Zn(2+)</name>
        <dbReference type="ChEBI" id="CHEBI:29105"/>
    </ligand>
</feature>
<evidence type="ECO:0000256" key="4">
    <source>
        <dbReference type="ARBA" id="ARBA00022741"/>
    </source>
</evidence>
<feature type="binding site" evidence="9">
    <location>
        <position position="330"/>
    </location>
    <ligand>
        <name>ATP</name>
        <dbReference type="ChEBI" id="CHEBI:30616"/>
    </ligand>
</feature>
<evidence type="ECO:0000256" key="8">
    <source>
        <dbReference type="ARBA" id="ARBA00047364"/>
    </source>
</evidence>
<evidence type="ECO:0000256" key="7">
    <source>
        <dbReference type="ARBA" id="ARBA00023146"/>
    </source>
</evidence>
<comment type="cofactor">
    <cofactor evidence="9">
        <name>Zn(2+)</name>
        <dbReference type="ChEBI" id="CHEBI:29105"/>
    </cofactor>
    <text evidence="9">Binds 1 zinc ion per subunit.</text>
</comment>
<name>A0A1I1L4T9_9CLOT</name>
<keyword evidence="3 9" id="KW-0436">Ligase</keyword>
<keyword evidence="4 9" id="KW-0547">Nucleotide-binding</keyword>
<comment type="caution">
    <text evidence="9">Lacks conserved residue(s) required for the propagation of feature annotation.</text>
</comment>
<dbReference type="PANTHER" id="PTHR45765:SF1">
    <property type="entry name" value="METHIONINE--TRNA LIGASE, CYTOPLASMIC"/>
    <property type="match status" value="1"/>
</dbReference>
<comment type="subcellular location">
    <subcellularLocation>
        <location evidence="9">Cytoplasm</location>
    </subcellularLocation>
</comment>
<evidence type="ECO:0000259" key="11">
    <source>
        <dbReference type="Pfam" id="PF19303"/>
    </source>
</evidence>
<evidence type="ECO:0000256" key="3">
    <source>
        <dbReference type="ARBA" id="ARBA00022598"/>
    </source>
</evidence>
<keyword evidence="6 9" id="KW-0648">Protein biosynthesis</keyword>
<dbReference type="GO" id="GO:0006431">
    <property type="term" value="P:methionyl-tRNA aminoacylation"/>
    <property type="evidence" value="ECO:0007669"/>
    <property type="project" value="UniProtKB-UniRule"/>
</dbReference>
<dbReference type="Gene3D" id="3.40.50.620">
    <property type="entry name" value="HUPs"/>
    <property type="match status" value="1"/>
</dbReference>
<evidence type="ECO:0000256" key="9">
    <source>
        <dbReference type="HAMAP-Rule" id="MF_00098"/>
    </source>
</evidence>
<dbReference type="PANTHER" id="PTHR45765">
    <property type="entry name" value="METHIONINE--TRNA LIGASE"/>
    <property type="match status" value="1"/>
</dbReference>
<comment type="function">
    <text evidence="1 9">Is required not only for elongation of protein synthesis but also for the initiation of all mRNA translation through initiator tRNA(fMet) aminoacylation.</text>
</comment>
<dbReference type="GO" id="GO:0005829">
    <property type="term" value="C:cytosol"/>
    <property type="evidence" value="ECO:0007669"/>
    <property type="project" value="TreeGrafter"/>
</dbReference>
<protein>
    <recommendedName>
        <fullName evidence="9">Methionine--tRNA ligase</fullName>
        <ecNumber evidence="9">6.1.1.10</ecNumber>
    </recommendedName>
    <alternativeName>
        <fullName evidence="9">Methionyl-tRNA synthetase</fullName>
        <shortName evidence="9">MetRS</shortName>
    </alternativeName>
</protein>
<dbReference type="NCBIfam" id="TIGR00398">
    <property type="entry name" value="metG"/>
    <property type="match status" value="1"/>
</dbReference>
<dbReference type="STRING" id="119641.SAMN05421842_10775"/>
<feature type="binding site" evidence="9">
    <location>
        <position position="144"/>
    </location>
    <ligand>
        <name>Zn(2+)</name>
        <dbReference type="ChEBI" id="CHEBI:29105"/>
    </ligand>
</feature>
<feature type="domain" description="Methionyl-tRNA synthetase anticodon-binding" evidence="11">
    <location>
        <begin position="408"/>
        <end position="507"/>
    </location>
</feature>
<keyword evidence="9" id="KW-0862">Zinc</keyword>
<dbReference type="AlphaFoldDB" id="A0A1I1L4T9"/>
<dbReference type="SUPFAM" id="SSF47323">
    <property type="entry name" value="Anticodon-binding domain of a subclass of class I aminoacyl-tRNA synthetases"/>
    <property type="match status" value="1"/>
</dbReference>
<evidence type="ECO:0000259" key="10">
    <source>
        <dbReference type="Pfam" id="PF09334"/>
    </source>
</evidence>
<evidence type="ECO:0000313" key="12">
    <source>
        <dbReference type="EMBL" id="SFC68001.1"/>
    </source>
</evidence>
<keyword evidence="13" id="KW-1185">Reference proteome</keyword>
<dbReference type="Proteomes" id="UP000199263">
    <property type="component" value="Unassembled WGS sequence"/>
</dbReference>
<dbReference type="EC" id="6.1.1.10" evidence="9"/>
<evidence type="ECO:0000256" key="1">
    <source>
        <dbReference type="ARBA" id="ARBA00003314"/>
    </source>
</evidence>
<keyword evidence="9" id="KW-0479">Metal-binding</keyword>
<dbReference type="Pfam" id="PF09334">
    <property type="entry name" value="tRNA-synt_1g"/>
    <property type="match status" value="1"/>
</dbReference>
<dbReference type="InterPro" id="IPR023458">
    <property type="entry name" value="Met-tRNA_ligase_1"/>
</dbReference>
<proteinExistence type="inferred from homology"/>
<feature type="domain" description="Methionyl/Leucyl tRNA synthetase" evidence="10">
    <location>
        <begin position="4"/>
        <end position="391"/>
    </location>
</feature>
<comment type="subunit">
    <text evidence="9">Monomer.</text>
</comment>
<feature type="binding site" evidence="9">
    <location>
        <position position="153"/>
    </location>
    <ligand>
        <name>Zn(2+)</name>
        <dbReference type="ChEBI" id="CHEBI:29105"/>
    </ligand>
</feature>
<comment type="similarity">
    <text evidence="2 9">Belongs to the class-I aminoacyl-tRNA synthetase family. MetG type 1 subfamily.</text>
</comment>
<dbReference type="InterPro" id="IPR033911">
    <property type="entry name" value="MetRS_core"/>
</dbReference>
<dbReference type="InterPro" id="IPR014729">
    <property type="entry name" value="Rossmann-like_a/b/a_fold"/>
</dbReference>
<evidence type="ECO:0000256" key="2">
    <source>
        <dbReference type="ARBA" id="ARBA00008258"/>
    </source>
</evidence>
<accession>A0A1I1L4T9</accession>
<dbReference type="GO" id="GO:0004825">
    <property type="term" value="F:methionine-tRNA ligase activity"/>
    <property type="evidence" value="ECO:0007669"/>
    <property type="project" value="UniProtKB-UniRule"/>
</dbReference>
<organism evidence="12 13">
    <name type="scientific">Clostridium uliginosum</name>
    <dbReference type="NCBI Taxonomy" id="119641"/>
    <lineage>
        <taxon>Bacteria</taxon>
        <taxon>Bacillati</taxon>
        <taxon>Bacillota</taxon>
        <taxon>Clostridia</taxon>
        <taxon>Eubacteriales</taxon>
        <taxon>Clostridiaceae</taxon>
        <taxon>Clostridium</taxon>
    </lineage>
</organism>
<dbReference type="InterPro" id="IPR009080">
    <property type="entry name" value="tRNAsynth_Ia_anticodon-bd"/>
</dbReference>
<dbReference type="PRINTS" id="PR01041">
    <property type="entry name" value="TRNASYNTHMET"/>
</dbReference>
<dbReference type="SUPFAM" id="SSF57770">
    <property type="entry name" value="Methionyl-tRNA synthetase (MetRS), Zn-domain"/>
    <property type="match status" value="1"/>
</dbReference>
<reference evidence="12 13" key="1">
    <citation type="submission" date="2016-10" db="EMBL/GenBank/DDBJ databases">
        <authorList>
            <person name="de Groot N.N."/>
        </authorList>
    </citation>
    <scope>NUCLEOTIDE SEQUENCE [LARGE SCALE GENOMIC DNA]</scope>
    <source>
        <strain evidence="12 13">DSM 12992</strain>
    </source>
</reference>
<dbReference type="GO" id="GO:0005524">
    <property type="term" value="F:ATP binding"/>
    <property type="evidence" value="ECO:0007669"/>
    <property type="project" value="UniProtKB-UniRule"/>
</dbReference>
<dbReference type="InterPro" id="IPR029038">
    <property type="entry name" value="MetRS_Zn"/>
</dbReference>
<sequence>MNVIIGNAWPYSNGELHLGRIAVLLPGDVLARYHRLMGDDVVFISGSDSHGTPVTIKAKEEGLTPEEVEDKYHKKFEKCFKDLGFSFDLFTKTHTEYHSNKVKGFILELYNKGYIYEKTIEQTYCENCNEYLLDRYIEGNCPYCNAHAIGDQCDECSEIFESEDLVDKRCIFCKSKPIIKETKHLFFELSKLENDVRRIYIKQNGWRENAQKIAKRYLDEGLRDRAVTRDFNWGIDVPLEGYKDKKIYVWIEALMGYLTASMKCIDERGEDYKEYWDGKDSRIYFVHGKDNIPFHIVIFPAILSGLGIKNPNIREISSEYLNLEGKKFSTAKNWAVWGDYILKNYNPDLIRYYLTLNGPETKDSEFTWKDFITTNNNDLVGLFGNLVSRVLVFINKNFDGQIPTATMDKKLKDSLFDLYCKVGDKIEEGRFKDALKDIICIIKTTNKFFDDEKPWITVEKDKAKCTEAIYNCVQIIANLSNLMEPFMPFSSQKIRDFLCIKNATWTPIEVKQGKIDNFEILFERIDKKNISEEIKRLKNNWNISFRG</sequence>
<gene>
    <name evidence="9" type="primary">metG</name>
    <name evidence="12" type="ORF">SAMN05421842_10775</name>
</gene>
<keyword evidence="7 9" id="KW-0030">Aminoacyl-tRNA synthetase</keyword>
<dbReference type="Gene3D" id="2.20.28.20">
    <property type="entry name" value="Methionyl-tRNA synthetase, Zn-domain"/>
    <property type="match status" value="1"/>
</dbReference>
<dbReference type="CDD" id="cd07957">
    <property type="entry name" value="Anticodon_Ia_Met"/>
    <property type="match status" value="1"/>
</dbReference>
<dbReference type="InterPro" id="IPR015413">
    <property type="entry name" value="Methionyl/Leucyl_tRNA_Synth"/>
</dbReference>
<dbReference type="Pfam" id="PF19303">
    <property type="entry name" value="Anticodon_3"/>
    <property type="match status" value="1"/>
</dbReference>